<dbReference type="RefSeq" id="WP_176226792.1">
    <property type="nucleotide sequence ID" value="NZ_BLRV01000083.1"/>
</dbReference>
<dbReference type="PANTHER" id="PTHR18964">
    <property type="entry name" value="ROK (REPRESSOR, ORF, KINASE) FAMILY"/>
    <property type="match status" value="1"/>
</dbReference>
<protein>
    <submittedName>
        <fullName evidence="3">Glucokinase</fullName>
    </submittedName>
</protein>
<evidence type="ECO:0000313" key="4">
    <source>
        <dbReference type="Proteomes" id="UP000580051"/>
    </source>
</evidence>
<gene>
    <name evidence="3" type="ORF">HKBW3S06_00914</name>
</gene>
<keyword evidence="3" id="KW-0418">Kinase</keyword>
<name>A0A6V8NNK2_9ACTN</name>
<sequence length="412" mass="43795">MADHLASASTQTLKEINKSIVLSTIHSHGPISRSEIAEISHLSLATVTNMVTELLKEEIVIETGYQESRGGRRSVLVEINPEGSFLVGVELGETGITSLVTNIKLETKVLKKTVLDETENRPDTIISAIVTSVQSALSEVDVPMEKVLGIGIGVPGLVERDKGISIFAPNWGWHDVPIKEKIEEALGIVTYVDNGAKVMALGEKWFGAAQGANNVIVLILGTGLGAGVIVNGKMCRGATESAGEWGHMVINTDGPRCSCGNRGCVEAYAGAPAIARRAREALAASPEDSVLRQIGDMHQITAQEVIKAARAKDPLALQILKDTGQYLGAGIANLVNLFNPEVVIIGGWVGIEAGEILLPTIQSAVQEHALEFPLRSTRIVISQLADRAIVIGAATVVLRKFLQPPKIRNVVG</sequence>
<feature type="domain" description="HTH marR-type" evidence="2">
    <location>
        <begin position="21"/>
        <end position="60"/>
    </location>
</feature>
<dbReference type="InterPro" id="IPR000600">
    <property type="entry name" value="ROK"/>
</dbReference>
<dbReference type="EMBL" id="BLRV01000083">
    <property type="protein sequence ID" value="GFP21687.1"/>
    <property type="molecule type" value="Genomic_DNA"/>
</dbReference>
<dbReference type="Gene3D" id="1.10.10.10">
    <property type="entry name" value="Winged helix-like DNA-binding domain superfamily/Winged helix DNA-binding domain"/>
    <property type="match status" value="1"/>
</dbReference>
<dbReference type="InterPro" id="IPR000835">
    <property type="entry name" value="HTH_MarR-typ"/>
</dbReference>
<accession>A0A6V8NNK2</accession>
<keyword evidence="3" id="KW-0808">Transferase</keyword>
<dbReference type="Proteomes" id="UP000580051">
    <property type="component" value="Unassembled WGS sequence"/>
</dbReference>
<comment type="similarity">
    <text evidence="1">Belongs to the ROK (NagC/XylR) family.</text>
</comment>
<proteinExistence type="inferred from homology"/>
<reference evidence="3 4" key="1">
    <citation type="journal article" date="2020" name="Front. Microbiol.">
        <title>Single-cell genomics of novel Actinobacteria with the Wood-Ljungdahl pathway discovered in a serpentinizing system.</title>
        <authorList>
            <person name="Merino N."/>
            <person name="Kawai M."/>
            <person name="Boyd E.S."/>
            <person name="Colman D.R."/>
            <person name="McGlynn S.E."/>
            <person name="Nealson K.H."/>
            <person name="Kurokawa K."/>
            <person name="Hongoh Y."/>
        </authorList>
    </citation>
    <scope>NUCLEOTIDE SEQUENCE [LARGE SCALE GENOMIC DNA]</scope>
    <source>
        <strain evidence="3 4">S06</strain>
    </source>
</reference>
<dbReference type="SUPFAM" id="SSF53067">
    <property type="entry name" value="Actin-like ATPase domain"/>
    <property type="match status" value="1"/>
</dbReference>
<dbReference type="CDD" id="cd24076">
    <property type="entry name" value="ASKHA_ATPase_ROK_BsXylR-like"/>
    <property type="match status" value="1"/>
</dbReference>
<dbReference type="Pfam" id="PF01047">
    <property type="entry name" value="MarR"/>
    <property type="match status" value="1"/>
</dbReference>
<comment type="caution">
    <text evidence="3">The sequence shown here is derived from an EMBL/GenBank/DDBJ whole genome shotgun (WGS) entry which is preliminary data.</text>
</comment>
<evidence type="ECO:0000256" key="1">
    <source>
        <dbReference type="ARBA" id="ARBA00006479"/>
    </source>
</evidence>
<dbReference type="PROSITE" id="PS01125">
    <property type="entry name" value="ROK"/>
    <property type="match status" value="1"/>
</dbReference>
<dbReference type="InterPro" id="IPR049874">
    <property type="entry name" value="ROK_cs"/>
</dbReference>
<dbReference type="GO" id="GO:0003700">
    <property type="term" value="F:DNA-binding transcription factor activity"/>
    <property type="evidence" value="ECO:0007669"/>
    <property type="project" value="InterPro"/>
</dbReference>
<dbReference type="SUPFAM" id="SSF46785">
    <property type="entry name" value="Winged helix' DNA-binding domain"/>
    <property type="match status" value="1"/>
</dbReference>
<evidence type="ECO:0000259" key="2">
    <source>
        <dbReference type="Pfam" id="PF01047"/>
    </source>
</evidence>
<dbReference type="InterPro" id="IPR036388">
    <property type="entry name" value="WH-like_DNA-bd_sf"/>
</dbReference>
<dbReference type="GO" id="GO:0016301">
    <property type="term" value="F:kinase activity"/>
    <property type="evidence" value="ECO:0007669"/>
    <property type="project" value="UniProtKB-KW"/>
</dbReference>
<dbReference type="InterPro" id="IPR043129">
    <property type="entry name" value="ATPase_NBD"/>
</dbReference>
<dbReference type="AlphaFoldDB" id="A0A6V8NNK2"/>
<dbReference type="InterPro" id="IPR036390">
    <property type="entry name" value="WH_DNA-bd_sf"/>
</dbReference>
<dbReference type="PANTHER" id="PTHR18964:SF149">
    <property type="entry name" value="BIFUNCTIONAL UDP-N-ACETYLGLUCOSAMINE 2-EPIMERASE_N-ACETYLMANNOSAMINE KINASE"/>
    <property type="match status" value="1"/>
</dbReference>
<organism evidence="3 4">
    <name type="scientific">Candidatus Hakubella thermalkaliphila</name>
    <dbReference type="NCBI Taxonomy" id="2754717"/>
    <lineage>
        <taxon>Bacteria</taxon>
        <taxon>Bacillati</taxon>
        <taxon>Actinomycetota</taxon>
        <taxon>Actinomycetota incertae sedis</taxon>
        <taxon>Candidatus Hakubellales</taxon>
        <taxon>Candidatus Hakubellaceae</taxon>
        <taxon>Candidatus Hakubella</taxon>
    </lineage>
</organism>
<dbReference type="Pfam" id="PF00480">
    <property type="entry name" value="ROK"/>
    <property type="match status" value="1"/>
</dbReference>
<evidence type="ECO:0000313" key="3">
    <source>
        <dbReference type="EMBL" id="GFP21687.1"/>
    </source>
</evidence>
<dbReference type="Gene3D" id="3.30.420.40">
    <property type="match status" value="2"/>
</dbReference>